<reference evidence="1" key="1">
    <citation type="journal article" date="2020" name="Stud. Mycol.">
        <title>101 Dothideomycetes genomes: a test case for predicting lifestyles and emergence of pathogens.</title>
        <authorList>
            <person name="Haridas S."/>
            <person name="Albert R."/>
            <person name="Binder M."/>
            <person name="Bloem J."/>
            <person name="Labutti K."/>
            <person name="Salamov A."/>
            <person name="Andreopoulos B."/>
            <person name="Baker S."/>
            <person name="Barry K."/>
            <person name="Bills G."/>
            <person name="Bluhm B."/>
            <person name="Cannon C."/>
            <person name="Castanera R."/>
            <person name="Culley D."/>
            <person name="Daum C."/>
            <person name="Ezra D."/>
            <person name="Gonzalez J."/>
            <person name="Henrissat B."/>
            <person name="Kuo A."/>
            <person name="Liang C."/>
            <person name="Lipzen A."/>
            <person name="Lutzoni F."/>
            <person name="Magnuson J."/>
            <person name="Mondo S."/>
            <person name="Nolan M."/>
            <person name="Ohm R."/>
            <person name="Pangilinan J."/>
            <person name="Park H.-J."/>
            <person name="Ramirez L."/>
            <person name="Alfaro M."/>
            <person name="Sun H."/>
            <person name="Tritt A."/>
            <person name="Yoshinaga Y."/>
            <person name="Zwiers L.-H."/>
            <person name="Turgeon B."/>
            <person name="Goodwin S."/>
            <person name="Spatafora J."/>
            <person name="Crous P."/>
            <person name="Grigoriev I."/>
        </authorList>
    </citation>
    <scope>NUCLEOTIDE SEQUENCE</scope>
    <source>
        <strain evidence="1">CBS 279.74</strain>
    </source>
</reference>
<evidence type="ECO:0000313" key="1">
    <source>
        <dbReference type="EMBL" id="KAF2705898.1"/>
    </source>
</evidence>
<dbReference type="AlphaFoldDB" id="A0A6G1JZC2"/>
<dbReference type="Proteomes" id="UP000799428">
    <property type="component" value="Unassembled WGS sequence"/>
</dbReference>
<dbReference type="OrthoDB" id="5430323at2759"/>
<organism evidence="1 2">
    <name type="scientific">Pleomassaria siparia CBS 279.74</name>
    <dbReference type="NCBI Taxonomy" id="1314801"/>
    <lineage>
        <taxon>Eukaryota</taxon>
        <taxon>Fungi</taxon>
        <taxon>Dikarya</taxon>
        <taxon>Ascomycota</taxon>
        <taxon>Pezizomycotina</taxon>
        <taxon>Dothideomycetes</taxon>
        <taxon>Pleosporomycetidae</taxon>
        <taxon>Pleosporales</taxon>
        <taxon>Pleomassariaceae</taxon>
        <taxon>Pleomassaria</taxon>
    </lineage>
</organism>
<gene>
    <name evidence="1" type="ORF">K504DRAFT_505623</name>
</gene>
<proteinExistence type="predicted"/>
<accession>A0A6G1JZC2</accession>
<name>A0A6G1JZC2_9PLEO</name>
<evidence type="ECO:0000313" key="2">
    <source>
        <dbReference type="Proteomes" id="UP000799428"/>
    </source>
</evidence>
<keyword evidence="2" id="KW-1185">Reference proteome</keyword>
<dbReference type="EMBL" id="MU005777">
    <property type="protein sequence ID" value="KAF2705898.1"/>
    <property type="molecule type" value="Genomic_DNA"/>
</dbReference>
<sequence>MKAQAGYWTGLDWIGLDWTGLDWIGLDWTGLDWIGLDWRVGGGWAGAEELHERAR</sequence>
<protein>
    <submittedName>
        <fullName evidence="1">Uncharacterized protein</fullName>
    </submittedName>
</protein>